<keyword evidence="1" id="KW-0521">NADP</keyword>
<keyword evidence="4" id="KW-0121">Carboxypeptidase</keyword>
<dbReference type="EMBL" id="JACEGD010000007">
    <property type="protein sequence ID" value="MBH5386313.1"/>
    <property type="molecule type" value="Genomic_DNA"/>
</dbReference>
<protein>
    <submittedName>
        <fullName evidence="4">Serine carboxypeptidase</fullName>
    </submittedName>
</protein>
<dbReference type="InterPro" id="IPR036291">
    <property type="entry name" value="NAD(P)-bd_dom_sf"/>
</dbReference>
<dbReference type="Proteomes" id="UP001194539">
    <property type="component" value="Unassembled WGS sequence"/>
</dbReference>
<dbReference type="RefSeq" id="WP_197965698.1">
    <property type="nucleotide sequence ID" value="NZ_JACEGD010000007.1"/>
</dbReference>
<reference evidence="4 5" key="1">
    <citation type="submission" date="2020-07" db="EMBL/GenBank/DDBJ databases">
        <title>Bradyrhizobium diversity isolated from nodules of indigenous legumes of Western Australia.</title>
        <authorList>
            <person name="Klepa M.S."/>
        </authorList>
    </citation>
    <scope>NUCLEOTIDE SEQUENCE [LARGE SCALE GENOMIC DNA]</scope>
    <source>
        <strain evidence="4 5">CNPSo 4019</strain>
    </source>
</reference>
<keyword evidence="4" id="KW-0378">Hydrolase</keyword>
<keyword evidence="5" id="KW-1185">Reference proteome</keyword>
<dbReference type="Gene3D" id="3.40.50.720">
    <property type="entry name" value="NAD(P)-binding Rossmann-like Domain"/>
    <property type="match status" value="2"/>
</dbReference>
<dbReference type="Pfam" id="PF01488">
    <property type="entry name" value="Shikimate_DH"/>
    <property type="match status" value="1"/>
</dbReference>
<name>A0ABS0NZ86_9BRAD</name>
<feature type="domain" description="Dipicolinate synthase subunit A N-terminal" evidence="3">
    <location>
        <begin position="8"/>
        <end position="123"/>
    </location>
</feature>
<accession>A0ABS0NZ86</accession>
<gene>
    <name evidence="4" type="ORF">H1B27_08445</name>
</gene>
<dbReference type="Pfam" id="PF16924">
    <property type="entry name" value="DpaA_N"/>
    <property type="match status" value="1"/>
</dbReference>
<proteinExistence type="predicted"/>
<organism evidence="4 5">
    <name type="scientific">Bradyrhizobium diversitatis</name>
    <dbReference type="NCBI Taxonomy" id="2755406"/>
    <lineage>
        <taxon>Bacteria</taxon>
        <taxon>Pseudomonadati</taxon>
        <taxon>Pseudomonadota</taxon>
        <taxon>Alphaproteobacteria</taxon>
        <taxon>Hyphomicrobiales</taxon>
        <taxon>Nitrobacteraceae</taxon>
        <taxon>Bradyrhizobium</taxon>
    </lineage>
</organism>
<dbReference type="SUPFAM" id="SSF51735">
    <property type="entry name" value="NAD(P)-binding Rossmann-fold domains"/>
    <property type="match status" value="1"/>
</dbReference>
<keyword evidence="4" id="KW-0645">Protease</keyword>
<evidence type="ECO:0000259" key="3">
    <source>
        <dbReference type="Pfam" id="PF16924"/>
    </source>
</evidence>
<evidence type="ECO:0000259" key="2">
    <source>
        <dbReference type="Pfam" id="PF01488"/>
    </source>
</evidence>
<dbReference type="InterPro" id="IPR006151">
    <property type="entry name" value="Shikm_DH/Glu-tRNA_Rdtase"/>
</dbReference>
<sequence>MSWQNTVIAVVAGDAREQEIARCAVSAGAAVRAYGFPWPDEGIEGVFHAADAADALKGTDIALFPIPGISAEGALFAPKCPQKIIPTREMLAGMRRPGNIILGWADENLKAHCKALGIALHEYEWDVDLMLLRGPAIVEGVLKVIIENTEITIHKANVCLVGQGTIGSLLTKTLVGLGAHVHVAARNPVQRAAAYATGADALTLEQLPAVLHRMDIIIGSVPKRLLERDQLALLPKHALLVDVAAPPGTIDRDAAGELGLKAIWARGMGARAPITVGRSQWTGISRRIEAILEQAQ</sequence>
<feature type="domain" description="Quinate/shikimate 5-dehydrogenase/glutamyl-tRNA reductase" evidence="2">
    <location>
        <begin position="152"/>
        <end position="247"/>
    </location>
</feature>
<evidence type="ECO:0000313" key="4">
    <source>
        <dbReference type="EMBL" id="MBH5386313.1"/>
    </source>
</evidence>
<dbReference type="InterPro" id="IPR031629">
    <property type="entry name" value="DpaA_N"/>
</dbReference>
<comment type="caution">
    <text evidence="4">The sequence shown here is derived from an EMBL/GenBank/DDBJ whole genome shotgun (WGS) entry which is preliminary data.</text>
</comment>
<dbReference type="GO" id="GO:0004180">
    <property type="term" value="F:carboxypeptidase activity"/>
    <property type="evidence" value="ECO:0007669"/>
    <property type="project" value="UniProtKB-KW"/>
</dbReference>
<evidence type="ECO:0000313" key="5">
    <source>
        <dbReference type="Proteomes" id="UP001194539"/>
    </source>
</evidence>
<evidence type="ECO:0000256" key="1">
    <source>
        <dbReference type="ARBA" id="ARBA00022857"/>
    </source>
</evidence>